<feature type="compositionally biased region" description="Polar residues" evidence="1">
    <location>
        <begin position="76"/>
        <end position="91"/>
    </location>
</feature>
<evidence type="ECO:0000256" key="1">
    <source>
        <dbReference type="SAM" id="MobiDB-lite"/>
    </source>
</evidence>
<dbReference type="Proteomes" id="UP001152798">
    <property type="component" value="Chromosome 7"/>
</dbReference>
<reference evidence="2" key="1">
    <citation type="submission" date="2022-01" db="EMBL/GenBank/DDBJ databases">
        <authorList>
            <person name="King R."/>
        </authorList>
    </citation>
    <scope>NUCLEOTIDE SEQUENCE</scope>
</reference>
<proteinExistence type="predicted"/>
<evidence type="ECO:0000313" key="2">
    <source>
        <dbReference type="EMBL" id="CAH1407522.1"/>
    </source>
</evidence>
<keyword evidence="3" id="KW-1185">Reference proteome</keyword>
<organism evidence="2 3">
    <name type="scientific">Nezara viridula</name>
    <name type="common">Southern green stink bug</name>
    <name type="synonym">Cimex viridulus</name>
    <dbReference type="NCBI Taxonomy" id="85310"/>
    <lineage>
        <taxon>Eukaryota</taxon>
        <taxon>Metazoa</taxon>
        <taxon>Ecdysozoa</taxon>
        <taxon>Arthropoda</taxon>
        <taxon>Hexapoda</taxon>
        <taxon>Insecta</taxon>
        <taxon>Pterygota</taxon>
        <taxon>Neoptera</taxon>
        <taxon>Paraneoptera</taxon>
        <taxon>Hemiptera</taxon>
        <taxon>Heteroptera</taxon>
        <taxon>Panheteroptera</taxon>
        <taxon>Pentatomomorpha</taxon>
        <taxon>Pentatomoidea</taxon>
        <taxon>Pentatomidae</taxon>
        <taxon>Pentatominae</taxon>
        <taxon>Nezara</taxon>
    </lineage>
</organism>
<name>A0A9P0HSN4_NEZVI</name>
<feature type="region of interest" description="Disordered" evidence="1">
    <location>
        <begin position="65"/>
        <end position="105"/>
    </location>
</feature>
<accession>A0A9P0HSN4</accession>
<evidence type="ECO:0000313" key="3">
    <source>
        <dbReference type="Proteomes" id="UP001152798"/>
    </source>
</evidence>
<dbReference type="AlphaFoldDB" id="A0A9P0HSN4"/>
<gene>
    <name evidence="2" type="ORF">NEZAVI_LOCUS15217</name>
</gene>
<protein>
    <submittedName>
        <fullName evidence="2">Uncharacterized protein</fullName>
    </submittedName>
</protein>
<dbReference type="EMBL" id="OV725083">
    <property type="protein sequence ID" value="CAH1407522.1"/>
    <property type="molecule type" value="Genomic_DNA"/>
</dbReference>
<sequence>MGQSPSGCQLHATSRRYRSSLMGYHHATYGELVLSHQMDDAVLQCIQMISPKMSYKEKQPIPIRAIGRRIEHPGRTGSNGDHGAQSQSQGRNESDYYSADISPSRPPTSFLLNDKWDSPEHVSAPITIPVFHSFL</sequence>